<name>A0A6L3MJ90_9BURK</name>
<evidence type="ECO:0000313" key="3">
    <source>
        <dbReference type="EMBL" id="KAB0630693.1"/>
    </source>
</evidence>
<dbReference type="RefSeq" id="WP_212139441.1">
    <property type="nucleotide sequence ID" value="NZ_VZOL01001491.1"/>
</dbReference>
<evidence type="ECO:0000313" key="4">
    <source>
        <dbReference type="Proteomes" id="UP000473571"/>
    </source>
</evidence>
<comment type="caution">
    <text evidence="3">The sequence shown here is derived from an EMBL/GenBank/DDBJ whole genome shotgun (WGS) entry which is preliminary data.</text>
</comment>
<protein>
    <submittedName>
        <fullName evidence="3">Teicoplanin resistance protein VanZ</fullName>
    </submittedName>
</protein>
<feature type="transmembrane region" description="Helical" evidence="1">
    <location>
        <begin position="84"/>
        <end position="106"/>
    </location>
</feature>
<organism evidence="3 4">
    <name type="scientific">Burkholderia territorii</name>
    <dbReference type="NCBI Taxonomy" id="1503055"/>
    <lineage>
        <taxon>Bacteria</taxon>
        <taxon>Pseudomonadati</taxon>
        <taxon>Pseudomonadota</taxon>
        <taxon>Betaproteobacteria</taxon>
        <taxon>Burkholderiales</taxon>
        <taxon>Burkholderiaceae</taxon>
        <taxon>Burkholderia</taxon>
        <taxon>Burkholderia cepacia complex</taxon>
    </lineage>
</organism>
<reference evidence="3 4" key="1">
    <citation type="submission" date="2019-09" db="EMBL/GenBank/DDBJ databases">
        <title>Draft genome sequences of 48 bacterial type strains from the CCUG.</title>
        <authorList>
            <person name="Tunovic T."/>
            <person name="Pineiro-Iglesias B."/>
            <person name="Unosson C."/>
            <person name="Inganas E."/>
            <person name="Ohlen M."/>
            <person name="Cardew S."/>
            <person name="Jensie-Markopoulos S."/>
            <person name="Salva-Serra F."/>
            <person name="Jaen-Luchoro D."/>
            <person name="Karlsson R."/>
            <person name="Svensson-Stadler L."/>
            <person name="Chun J."/>
            <person name="Moore E."/>
        </authorList>
    </citation>
    <scope>NUCLEOTIDE SEQUENCE [LARGE SCALE GENOMIC DNA]</scope>
    <source>
        <strain evidence="3 4">CCUG 65687</strain>
    </source>
</reference>
<sequence length="137" mass="14049">MSAPGASRASSLARQAFAAYAALIVYASLYPFDGWVSLGIGPFDYLFAPMQRYVTAFDVVTNVLGYMPFGALGVLALHPRWRGVAATLLVGGLGVLLSGSMEALQTYLPTRVASNLDLAANALGALLGAALAAPAAG</sequence>
<dbReference type="AlphaFoldDB" id="A0A6L3MJ90"/>
<dbReference type="InterPro" id="IPR006976">
    <property type="entry name" value="VanZ-like"/>
</dbReference>
<feature type="non-terminal residue" evidence="3">
    <location>
        <position position="137"/>
    </location>
</feature>
<dbReference type="EMBL" id="VZOL01001491">
    <property type="protein sequence ID" value="KAB0630693.1"/>
    <property type="molecule type" value="Genomic_DNA"/>
</dbReference>
<feature type="domain" description="VanZ-like" evidence="2">
    <location>
        <begin position="19"/>
        <end position="132"/>
    </location>
</feature>
<keyword evidence="1" id="KW-1133">Transmembrane helix</keyword>
<evidence type="ECO:0000256" key="1">
    <source>
        <dbReference type="SAM" id="Phobius"/>
    </source>
</evidence>
<evidence type="ECO:0000259" key="2">
    <source>
        <dbReference type="Pfam" id="PF04892"/>
    </source>
</evidence>
<keyword evidence="1" id="KW-0812">Transmembrane</keyword>
<feature type="transmembrane region" description="Helical" evidence="1">
    <location>
        <begin position="52"/>
        <end position="77"/>
    </location>
</feature>
<dbReference type="Pfam" id="PF04892">
    <property type="entry name" value="VanZ"/>
    <property type="match status" value="1"/>
</dbReference>
<accession>A0A6L3MJ90</accession>
<feature type="transmembrane region" description="Helical" evidence="1">
    <location>
        <begin position="12"/>
        <end position="32"/>
    </location>
</feature>
<keyword evidence="1" id="KW-0472">Membrane</keyword>
<gene>
    <name evidence="3" type="ORF">F7R13_36280</name>
</gene>
<proteinExistence type="predicted"/>
<dbReference type="Proteomes" id="UP000473571">
    <property type="component" value="Unassembled WGS sequence"/>
</dbReference>